<gene>
    <name evidence="1" type="ORF">TPE_0333</name>
</gene>
<dbReference type="PATRIC" id="fig|1291379.3.peg.331"/>
<name>S6A7X2_9SPIR</name>
<dbReference type="EMBL" id="CP004120">
    <property type="protein sequence ID" value="AGT42829.1"/>
    <property type="molecule type" value="Genomic_DNA"/>
</dbReference>
<evidence type="ECO:0000313" key="1">
    <source>
        <dbReference type="EMBL" id="AGT42829.1"/>
    </source>
</evidence>
<dbReference type="AlphaFoldDB" id="S6A7X2"/>
<organism evidence="1 2">
    <name type="scientific">Treponema pedis str. T A4</name>
    <dbReference type="NCBI Taxonomy" id="1291379"/>
    <lineage>
        <taxon>Bacteria</taxon>
        <taxon>Pseudomonadati</taxon>
        <taxon>Spirochaetota</taxon>
        <taxon>Spirochaetia</taxon>
        <taxon>Spirochaetales</taxon>
        <taxon>Treponemataceae</taxon>
        <taxon>Treponema</taxon>
    </lineage>
</organism>
<sequence>MRNNKNYFVFKFYIKVKSNKFLKTASFILLKSAPPALS</sequence>
<proteinExistence type="predicted"/>
<dbReference type="KEGG" id="tped:TPE_0333"/>
<dbReference type="Proteomes" id="UP000015620">
    <property type="component" value="Chromosome"/>
</dbReference>
<dbReference type="STRING" id="1291379.TPE_0333"/>
<accession>S6A7X2</accession>
<reference evidence="1 2" key="1">
    <citation type="journal article" date="2013" name="PLoS ONE">
        <title>Genome-Wide Relatedness of Treponema pedis, from Gingiva and Necrotic Skin Lesions of Pigs, with the Human Oral Pathogen Treponema denticola.</title>
        <authorList>
            <person name="Svartstrom O."/>
            <person name="Mushtaq M."/>
            <person name="Pringle M."/>
            <person name="Segerman B."/>
        </authorList>
    </citation>
    <scope>NUCLEOTIDE SEQUENCE [LARGE SCALE GENOMIC DNA]</scope>
    <source>
        <strain evidence="1">T A4</strain>
    </source>
</reference>
<protein>
    <submittedName>
        <fullName evidence="1">Uncharacterized protein</fullName>
    </submittedName>
</protein>
<dbReference type="HOGENOM" id="CLU_3334264_0_0_12"/>
<evidence type="ECO:0000313" key="2">
    <source>
        <dbReference type="Proteomes" id="UP000015620"/>
    </source>
</evidence>
<keyword evidence="2" id="KW-1185">Reference proteome</keyword>